<dbReference type="EMBL" id="LR797338">
    <property type="protein sequence ID" value="CAB4204072.1"/>
    <property type="molecule type" value="Genomic_DNA"/>
</dbReference>
<proteinExistence type="predicted"/>
<gene>
    <name evidence="1" type="ORF">UFOVP1393_21</name>
</gene>
<sequence>MPKVKTKRILIIKTNNKMENQNKENENNGFWSPSVRLRYIEKCIYSNEFSARYEKVLQQLYTSDTGIQEWREIQLESE</sequence>
<protein>
    <submittedName>
        <fullName evidence="1">Uncharacterized protein</fullName>
    </submittedName>
</protein>
<organism evidence="1">
    <name type="scientific">uncultured Caudovirales phage</name>
    <dbReference type="NCBI Taxonomy" id="2100421"/>
    <lineage>
        <taxon>Viruses</taxon>
        <taxon>Duplodnaviria</taxon>
        <taxon>Heunggongvirae</taxon>
        <taxon>Uroviricota</taxon>
        <taxon>Caudoviricetes</taxon>
        <taxon>Peduoviridae</taxon>
        <taxon>Maltschvirus</taxon>
        <taxon>Maltschvirus maltsch</taxon>
    </lineage>
</organism>
<accession>A0A6J5S6H1</accession>
<evidence type="ECO:0000313" key="1">
    <source>
        <dbReference type="EMBL" id="CAB4204072.1"/>
    </source>
</evidence>
<name>A0A6J5S6H1_9CAUD</name>
<reference evidence="1" key="1">
    <citation type="submission" date="2020-05" db="EMBL/GenBank/DDBJ databases">
        <authorList>
            <person name="Chiriac C."/>
            <person name="Salcher M."/>
            <person name="Ghai R."/>
            <person name="Kavagutti S V."/>
        </authorList>
    </citation>
    <scope>NUCLEOTIDE SEQUENCE</scope>
</reference>